<dbReference type="Proteomes" id="UP000091956">
    <property type="component" value="Unassembled WGS sequence"/>
</dbReference>
<evidence type="ECO:0000256" key="1">
    <source>
        <dbReference type="SAM" id="MobiDB-lite"/>
    </source>
</evidence>
<accession>A0A1B8GLX1</accession>
<name>A0A1B8GLX1_9PEZI</name>
<feature type="compositionally biased region" description="Polar residues" evidence="1">
    <location>
        <begin position="57"/>
        <end position="70"/>
    </location>
</feature>
<reference evidence="3" key="2">
    <citation type="journal article" date="2018" name="Nat. Commun.">
        <title>Extreme sensitivity to ultraviolet light in the fungal pathogen causing white-nose syndrome of bats.</title>
        <authorList>
            <person name="Palmer J.M."/>
            <person name="Drees K.P."/>
            <person name="Foster J.T."/>
            <person name="Lindner D.L."/>
        </authorList>
    </citation>
    <scope>NUCLEOTIDE SEQUENCE [LARGE SCALE GENOMIC DNA]</scope>
    <source>
        <strain evidence="3">UAMH 10579</strain>
    </source>
</reference>
<dbReference type="OrthoDB" id="2563506at2759"/>
<dbReference type="Pfam" id="PF12855">
    <property type="entry name" value="Ecl1"/>
    <property type="match status" value="1"/>
</dbReference>
<protein>
    <submittedName>
        <fullName evidence="2">Uncharacterized protein</fullName>
    </submittedName>
</protein>
<sequence length="151" mass="16661">MAQEIDWSPSYCLACDRQTDTSAYCSESCRLAEYESSASPSSSPSWPSHSHTPFQLPSAYDFSQKTSSSAIRPAVHARAHSQPQPRQQATYSVPRLQTRPVLTPSSSQSSLFSMQSGASVGEVVSEEARRELRGYASAFDQSRYQRRQSAS</sequence>
<organism evidence="2 3">
    <name type="scientific">Pseudogymnoascus verrucosus</name>
    <dbReference type="NCBI Taxonomy" id="342668"/>
    <lineage>
        <taxon>Eukaryota</taxon>
        <taxon>Fungi</taxon>
        <taxon>Dikarya</taxon>
        <taxon>Ascomycota</taxon>
        <taxon>Pezizomycotina</taxon>
        <taxon>Leotiomycetes</taxon>
        <taxon>Thelebolales</taxon>
        <taxon>Thelebolaceae</taxon>
        <taxon>Pseudogymnoascus</taxon>
    </lineage>
</organism>
<proteinExistence type="predicted"/>
<feature type="compositionally biased region" description="Polar residues" evidence="1">
    <location>
        <begin position="81"/>
        <end position="91"/>
    </location>
</feature>
<keyword evidence="3" id="KW-1185">Reference proteome</keyword>
<dbReference type="EMBL" id="KV460225">
    <property type="protein sequence ID" value="OBT96843.1"/>
    <property type="molecule type" value="Genomic_DNA"/>
</dbReference>
<feature type="region of interest" description="Disordered" evidence="1">
    <location>
        <begin position="57"/>
        <end position="127"/>
    </location>
</feature>
<dbReference type="GeneID" id="28838844"/>
<gene>
    <name evidence="2" type="ORF">VE01_05458</name>
</gene>
<dbReference type="AlphaFoldDB" id="A0A1B8GLX1"/>
<dbReference type="RefSeq" id="XP_018130576.1">
    <property type="nucleotide sequence ID" value="XM_018274922.1"/>
</dbReference>
<evidence type="ECO:0000313" key="2">
    <source>
        <dbReference type="EMBL" id="OBT96843.1"/>
    </source>
</evidence>
<dbReference type="InterPro" id="IPR024368">
    <property type="entry name" value="Ecl1/2/3"/>
</dbReference>
<feature type="compositionally biased region" description="Low complexity" evidence="1">
    <location>
        <begin position="105"/>
        <end position="119"/>
    </location>
</feature>
<evidence type="ECO:0000313" key="3">
    <source>
        <dbReference type="Proteomes" id="UP000091956"/>
    </source>
</evidence>
<reference evidence="2 3" key="1">
    <citation type="submission" date="2016-03" db="EMBL/GenBank/DDBJ databases">
        <title>Comparative genomics of Pseudogymnoascus destructans, the fungus causing white-nose syndrome of bats.</title>
        <authorList>
            <person name="Palmer J.M."/>
            <person name="Drees K.P."/>
            <person name="Foster J.T."/>
            <person name="Lindner D.L."/>
        </authorList>
    </citation>
    <scope>NUCLEOTIDE SEQUENCE [LARGE SCALE GENOMIC DNA]</scope>
    <source>
        <strain evidence="2 3">UAMH 10579</strain>
    </source>
</reference>